<feature type="domain" description="GST N-terminal" evidence="2">
    <location>
        <begin position="76"/>
        <end position="154"/>
    </location>
</feature>
<organism evidence="3 4">
    <name type="scientific">Porphyra umbilicalis</name>
    <name type="common">Purple laver</name>
    <name type="synonym">Red alga</name>
    <dbReference type="NCBI Taxonomy" id="2786"/>
    <lineage>
        <taxon>Eukaryota</taxon>
        <taxon>Rhodophyta</taxon>
        <taxon>Bangiophyceae</taxon>
        <taxon>Bangiales</taxon>
        <taxon>Bangiaceae</taxon>
        <taxon>Porphyra</taxon>
    </lineage>
</organism>
<dbReference type="SUPFAM" id="SSF52833">
    <property type="entry name" value="Thioredoxin-like"/>
    <property type="match status" value="1"/>
</dbReference>
<name>A0A1X6P0V2_PORUM</name>
<protein>
    <recommendedName>
        <fullName evidence="2">GST N-terminal domain-containing protein</fullName>
    </recommendedName>
</protein>
<dbReference type="GO" id="GO:0005254">
    <property type="term" value="F:chloride channel activity"/>
    <property type="evidence" value="ECO:0007669"/>
    <property type="project" value="TreeGrafter"/>
</dbReference>
<evidence type="ECO:0000256" key="1">
    <source>
        <dbReference type="SAM" id="MobiDB-lite"/>
    </source>
</evidence>
<dbReference type="Proteomes" id="UP000218209">
    <property type="component" value="Unassembled WGS sequence"/>
</dbReference>
<dbReference type="PANTHER" id="PTHR43920:SF5">
    <property type="entry name" value="CHLORIDE INTRACELLULAR CHANNEL CLIC"/>
    <property type="match status" value="1"/>
</dbReference>
<reference evidence="3 4" key="1">
    <citation type="submission" date="2017-03" db="EMBL/GenBank/DDBJ databases">
        <title>WGS assembly of Porphyra umbilicalis.</title>
        <authorList>
            <person name="Brawley S.H."/>
            <person name="Blouin N.A."/>
            <person name="Ficko-Blean E."/>
            <person name="Wheeler G.L."/>
            <person name="Lohr M."/>
            <person name="Goodson H.V."/>
            <person name="Jenkins J.W."/>
            <person name="Blaby-Haas C.E."/>
            <person name="Helliwell K.E."/>
            <person name="Chan C."/>
            <person name="Marriage T."/>
            <person name="Bhattacharya D."/>
            <person name="Klein A.S."/>
            <person name="Badis Y."/>
            <person name="Brodie J."/>
            <person name="Cao Y."/>
            <person name="Collen J."/>
            <person name="Dittami S.M."/>
            <person name="Gachon C.M."/>
            <person name="Green B.R."/>
            <person name="Karpowicz S."/>
            <person name="Kim J.W."/>
            <person name="Kudahl U."/>
            <person name="Lin S."/>
            <person name="Michel G."/>
            <person name="Mittag M."/>
            <person name="Olson B.J."/>
            <person name="Pangilinan J."/>
            <person name="Peng Y."/>
            <person name="Qiu H."/>
            <person name="Shu S."/>
            <person name="Singer J.T."/>
            <person name="Smith A.G."/>
            <person name="Sprecher B.N."/>
            <person name="Wagner V."/>
            <person name="Wang W."/>
            <person name="Wang Z.-Y."/>
            <person name="Yan J."/>
            <person name="Yarish C."/>
            <person name="Zoeuner-Riek S."/>
            <person name="Zhuang Y."/>
            <person name="Zou Y."/>
            <person name="Lindquist E.A."/>
            <person name="Grimwood J."/>
            <person name="Barry K."/>
            <person name="Rokhsar D.S."/>
            <person name="Schmutz J."/>
            <person name="Stiller J.W."/>
            <person name="Grossman A.R."/>
            <person name="Prochnik S.E."/>
        </authorList>
    </citation>
    <scope>NUCLEOTIDE SEQUENCE [LARGE SCALE GENOMIC DNA]</scope>
    <source>
        <strain evidence="3">4086291</strain>
    </source>
</reference>
<dbReference type="OrthoDB" id="1935530at2759"/>
<dbReference type="InterPro" id="IPR004045">
    <property type="entry name" value="Glutathione_S-Trfase_N"/>
</dbReference>
<dbReference type="Gene3D" id="3.40.30.10">
    <property type="entry name" value="Glutaredoxin"/>
    <property type="match status" value="1"/>
</dbReference>
<dbReference type="PANTHER" id="PTHR43920">
    <property type="entry name" value="CHLORIDE INTRACELLULAR CHANNEL, ISOFORM A"/>
    <property type="match status" value="1"/>
</dbReference>
<feature type="compositionally biased region" description="Low complexity" evidence="1">
    <location>
        <begin position="172"/>
        <end position="187"/>
    </location>
</feature>
<feature type="region of interest" description="Disordered" evidence="1">
    <location>
        <begin position="154"/>
        <end position="187"/>
    </location>
</feature>
<evidence type="ECO:0000259" key="2">
    <source>
        <dbReference type="PROSITE" id="PS50404"/>
    </source>
</evidence>
<evidence type="ECO:0000313" key="4">
    <source>
        <dbReference type="Proteomes" id="UP000218209"/>
    </source>
</evidence>
<dbReference type="EMBL" id="KV918949">
    <property type="protein sequence ID" value="OSX74390.1"/>
    <property type="molecule type" value="Genomic_DNA"/>
</dbReference>
<dbReference type="PROSITE" id="PS50404">
    <property type="entry name" value="GST_NTER"/>
    <property type="match status" value="1"/>
</dbReference>
<dbReference type="Pfam" id="PF13409">
    <property type="entry name" value="GST_N_2"/>
    <property type="match status" value="1"/>
</dbReference>
<evidence type="ECO:0000313" key="3">
    <source>
        <dbReference type="EMBL" id="OSX74390.1"/>
    </source>
</evidence>
<dbReference type="AlphaFoldDB" id="A0A1X6P0V2"/>
<sequence length="187" mass="18853">MSFPAFTPAPLLAATAVAARLRGSRAPRRAPHRGPCTPTSPIAFRRASAPAAGRRGVVTMAAATPTDTKGIMYVKAGPDGKSVGDCPFSLKALLAAALKGVAVDIVPVDLSNKPDTFLALTDAGSTPVFVHGGRTLTDSADIVAYVDTLGDGAAAAGGGGRRSFPPPRLPTRRSATPSAASLAPLRG</sequence>
<accession>A0A1X6P0V2</accession>
<keyword evidence="4" id="KW-1185">Reference proteome</keyword>
<dbReference type="GO" id="GO:0005737">
    <property type="term" value="C:cytoplasm"/>
    <property type="evidence" value="ECO:0007669"/>
    <property type="project" value="TreeGrafter"/>
</dbReference>
<dbReference type="CDD" id="cd00570">
    <property type="entry name" value="GST_N_family"/>
    <property type="match status" value="1"/>
</dbReference>
<proteinExistence type="predicted"/>
<dbReference type="GO" id="GO:0016020">
    <property type="term" value="C:membrane"/>
    <property type="evidence" value="ECO:0007669"/>
    <property type="project" value="TreeGrafter"/>
</dbReference>
<dbReference type="InterPro" id="IPR036249">
    <property type="entry name" value="Thioredoxin-like_sf"/>
</dbReference>
<gene>
    <name evidence="3" type="ORF">BU14_0291s0009</name>
</gene>